<proteinExistence type="predicted"/>
<dbReference type="RefSeq" id="WP_341471856.1">
    <property type="nucleotide sequence ID" value="NZ_CP128400.1"/>
</dbReference>
<dbReference type="EMBL" id="CP128400">
    <property type="protein sequence ID" value="WJW69972.1"/>
    <property type="molecule type" value="Genomic_DNA"/>
</dbReference>
<gene>
    <name evidence="1" type="ORF">OZ401_004342</name>
</gene>
<accession>A0ABY9B9Z8</accession>
<sequence length="104" mass="11056">MVRADGHVSGSRFGGATGLSHYAQATQGLKPDASECVPGCALRFGGAIERDGGNIRNQYRACRATPLRIKTISPILRELTCRGDARPIRGAGESPFNLCLLTIN</sequence>
<protein>
    <submittedName>
        <fullName evidence="1">Uncharacterized protein</fullName>
    </submittedName>
</protein>
<organism evidence="1 2">
    <name type="scientific">Candidatus Chlorohelix allophototropha</name>
    <dbReference type="NCBI Taxonomy" id="3003348"/>
    <lineage>
        <taxon>Bacteria</taxon>
        <taxon>Bacillati</taxon>
        <taxon>Chloroflexota</taxon>
        <taxon>Chloroflexia</taxon>
        <taxon>Candidatus Chloroheliales</taxon>
        <taxon>Candidatus Chloroheliaceae</taxon>
        <taxon>Candidatus Chlorohelix</taxon>
    </lineage>
</organism>
<name>A0ABY9B9Z8_9CHLR</name>
<reference evidence="1" key="1">
    <citation type="journal article" date="2024" name="Nature">
        <title>Anoxygenic phototroph of the Chloroflexota uses a type I reaction centre.</title>
        <authorList>
            <person name="Tsuji J.M."/>
            <person name="Shaw N.A."/>
            <person name="Nagashima S."/>
            <person name="Venkiteswaran J.J."/>
            <person name="Schiff S.L."/>
            <person name="Watanabe T."/>
            <person name="Fukui M."/>
            <person name="Hanada S."/>
            <person name="Tank M."/>
            <person name="Neufeld J.D."/>
        </authorList>
    </citation>
    <scope>NUCLEOTIDE SEQUENCE</scope>
    <source>
        <strain evidence="1">L227-S17</strain>
    </source>
</reference>
<evidence type="ECO:0000313" key="1">
    <source>
        <dbReference type="EMBL" id="WJW69972.1"/>
    </source>
</evidence>
<keyword evidence="2" id="KW-1185">Reference proteome</keyword>
<evidence type="ECO:0000313" key="2">
    <source>
        <dbReference type="Proteomes" id="UP001431572"/>
    </source>
</evidence>
<dbReference type="Proteomes" id="UP001431572">
    <property type="component" value="Chromosome 2"/>
</dbReference>